<evidence type="ECO:0000256" key="11">
    <source>
        <dbReference type="ARBA" id="ARBA00023274"/>
    </source>
</evidence>
<dbReference type="SUPFAM" id="SSF47446">
    <property type="entry name" value="Signal peptide-binding domain"/>
    <property type="match status" value="1"/>
</dbReference>
<dbReference type="InterPro" id="IPR006325">
    <property type="entry name" value="SRP54_euk"/>
</dbReference>
<dbReference type="RefSeq" id="XP_013759304.1">
    <property type="nucleotide sequence ID" value="XM_013903850.1"/>
</dbReference>
<evidence type="ECO:0000256" key="2">
    <source>
        <dbReference type="ARBA" id="ARBA00004496"/>
    </source>
</evidence>
<keyword evidence="10 13" id="KW-0733">Signal recognition particle</keyword>
<protein>
    <recommendedName>
        <fullName evidence="13">Signal recognition particle 54 kDa protein</fullName>
    </recommendedName>
</protein>
<dbReference type="GO" id="GO:0030942">
    <property type="term" value="F:endoplasmic reticulum signal peptide binding"/>
    <property type="evidence" value="ECO:0007669"/>
    <property type="project" value="TreeGrafter"/>
</dbReference>
<evidence type="ECO:0000256" key="10">
    <source>
        <dbReference type="ARBA" id="ARBA00023135"/>
    </source>
</evidence>
<dbReference type="Pfam" id="PF00448">
    <property type="entry name" value="SRP54"/>
    <property type="match status" value="1"/>
</dbReference>
<dbReference type="SUPFAM" id="SSF52540">
    <property type="entry name" value="P-loop containing nucleoside triphosphate hydrolases"/>
    <property type="match status" value="1"/>
</dbReference>
<dbReference type="GO" id="GO:0005525">
    <property type="term" value="F:GTP binding"/>
    <property type="evidence" value="ECO:0007669"/>
    <property type="project" value="UniProtKB-UniRule"/>
</dbReference>
<reference evidence="15 16" key="1">
    <citation type="submission" date="2010-05" db="EMBL/GenBank/DDBJ databases">
        <title>The Genome Sequence of Thecamonas trahens ATCC 50062.</title>
        <authorList>
            <consortium name="The Broad Institute Genome Sequencing Platform"/>
            <person name="Russ C."/>
            <person name="Cuomo C."/>
            <person name="Shea T."/>
            <person name="Young S.K."/>
            <person name="Zeng Q."/>
            <person name="Koehrsen M."/>
            <person name="Haas B."/>
            <person name="Borodovsky M."/>
            <person name="Guigo R."/>
            <person name="Alvarado L."/>
            <person name="Berlin A."/>
            <person name="Bochicchio J."/>
            <person name="Borenstein D."/>
            <person name="Chapman S."/>
            <person name="Chen Z."/>
            <person name="Freedman E."/>
            <person name="Gellesch M."/>
            <person name="Goldberg J."/>
            <person name="Griggs A."/>
            <person name="Gujja S."/>
            <person name="Heilman E."/>
            <person name="Heiman D."/>
            <person name="Hepburn T."/>
            <person name="Howarth C."/>
            <person name="Jen D."/>
            <person name="Larson L."/>
            <person name="Mehta T."/>
            <person name="Park D."/>
            <person name="Pearson M."/>
            <person name="Roberts A."/>
            <person name="Saif S."/>
            <person name="Shenoy N."/>
            <person name="Sisk P."/>
            <person name="Stolte C."/>
            <person name="Sykes S."/>
            <person name="Thomson T."/>
            <person name="Walk T."/>
            <person name="White J."/>
            <person name="Yandava C."/>
            <person name="Burger G."/>
            <person name="Gray M.W."/>
            <person name="Holland P.W.H."/>
            <person name="King N."/>
            <person name="Lang F.B.F."/>
            <person name="Roger A.J."/>
            <person name="Ruiz-Trillo I."/>
            <person name="Lander E."/>
            <person name="Nusbaum C."/>
        </authorList>
    </citation>
    <scope>NUCLEOTIDE SEQUENCE [LARGE SCALE GENOMIC DNA]</scope>
    <source>
        <strain evidence="15 16">ATCC 50062</strain>
    </source>
</reference>
<evidence type="ECO:0000313" key="15">
    <source>
        <dbReference type="EMBL" id="KNC47826.1"/>
    </source>
</evidence>
<dbReference type="GO" id="GO:0005786">
    <property type="term" value="C:signal recognition particle, endoplasmic reticulum targeting"/>
    <property type="evidence" value="ECO:0007669"/>
    <property type="project" value="UniProtKB-UniRule"/>
</dbReference>
<keyword evidence="4 13" id="KW-0963">Cytoplasm</keyword>
<dbReference type="InterPro" id="IPR013822">
    <property type="entry name" value="Signal_recog_particl_SRP54_hlx"/>
</dbReference>
<comment type="domain">
    <text evidence="13">The NG domain, also named G domain, is a special guanosine triphosphatase (GTPase) domain, which binds GTP and forms a guanosine 5'-triphosphate (GTP)-dependent complex with a homologous NG domain in the SRP receptor subunit SRPRA. The two NG domains undergo cooperative rearrangements upon their assembly, which culminate in the reciprocal activation of the GTPase activity of one another. SRP receptor compaction upon binding with cargo-loaded SRP and GTPase rearrangement drive SRP-mediated cotranslational protein translocation into the ER.</text>
</comment>
<dbReference type="Gene3D" id="1.20.120.140">
    <property type="entry name" value="Signal recognition particle SRP54, nucleotide-binding domain"/>
    <property type="match status" value="1"/>
</dbReference>
<feature type="domain" description="SRP54-type proteins GTP-binding" evidence="14">
    <location>
        <begin position="269"/>
        <end position="282"/>
    </location>
</feature>
<evidence type="ECO:0000313" key="16">
    <source>
        <dbReference type="Proteomes" id="UP000054408"/>
    </source>
</evidence>
<dbReference type="SMART" id="SM00962">
    <property type="entry name" value="SRP54"/>
    <property type="match status" value="1"/>
</dbReference>
<comment type="function">
    <text evidence="13">Component of the signal recognition particle (SRP) complex, a ribonucleoprotein complex that mediates the cotranslational targeting of secretory and membrane proteins to the endoplasmic reticulum (ER).</text>
</comment>
<comment type="subcellular location">
    <subcellularLocation>
        <location evidence="2 13">Cytoplasm</location>
    </subcellularLocation>
    <subcellularLocation>
        <location evidence="1">Endoplasmic reticulum</location>
    </subcellularLocation>
</comment>
<dbReference type="InterPro" id="IPR027417">
    <property type="entry name" value="P-loop_NTPase"/>
</dbReference>
<dbReference type="OMA" id="GMTGQDA"/>
<organism evidence="15 16">
    <name type="scientific">Thecamonas trahens ATCC 50062</name>
    <dbReference type="NCBI Taxonomy" id="461836"/>
    <lineage>
        <taxon>Eukaryota</taxon>
        <taxon>Apusozoa</taxon>
        <taxon>Apusomonadida</taxon>
        <taxon>Apusomonadidae</taxon>
        <taxon>Thecamonas</taxon>
    </lineage>
</organism>
<dbReference type="PANTHER" id="PTHR11564">
    <property type="entry name" value="SIGNAL RECOGNITION PARTICLE 54K PROTEIN SRP54"/>
    <property type="match status" value="1"/>
</dbReference>
<dbReference type="EMBL" id="GL349448">
    <property type="protein sequence ID" value="KNC47826.1"/>
    <property type="molecule type" value="Genomic_DNA"/>
</dbReference>
<name>A0A0L0D6U8_THETB</name>
<dbReference type="InterPro" id="IPR022941">
    <property type="entry name" value="SRP54"/>
</dbReference>
<dbReference type="Pfam" id="PF02978">
    <property type="entry name" value="SRP_SPB"/>
    <property type="match status" value="1"/>
</dbReference>
<dbReference type="Pfam" id="PF02881">
    <property type="entry name" value="SRP54_N"/>
    <property type="match status" value="1"/>
</dbReference>
<evidence type="ECO:0000256" key="1">
    <source>
        <dbReference type="ARBA" id="ARBA00004240"/>
    </source>
</evidence>
<comment type="similarity">
    <text evidence="3 13">Belongs to the GTP-binding SRP family. SRP54 subfamily.</text>
</comment>
<dbReference type="InterPro" id="IPR000897">
    <property type="entry name" value="SRP54_GTPase_dom"/>
</dbReference>
<dbReference type="GO" id="GO:0003924">
    <property type="term" value="F:GTPase activity"/>
    <property type="evidence" value="ECO:0007669"/>
    <property type="project" value="UniProtKB-UniRule"/>
</dbReference>
<dbReference type="InterPro" id="IPR003593">
    <property type="entry name" value="AAA+_ATPase"/>
</dbReference>
<evidence type="ECO:0000256" key="8">
    <source>
        <dbReference type="ARBA" id="ARBA00022884"/>
    </source>
</evidence>
<dbReference type="GO" id="GO:0005829">
    <property type="term" value="C:cytosol"/>
    <property type="evidence" value="ECO:0007669"/>
    <property type="project" value="TreeGrafter"/>
</dbReference>
<evidence type="ECO:0000256" key="6">
    <source>
        <dbReference type="ARBA" id="ARBA00022801"/>
    </source>
</evidence>
<dbReference type="HAMAP" id="MF_00306">
    <property type="entry name" value="SRP54"/>
    <property type="match status" value="1"/>
</dbReference>
<dbReference type="SMART" id="SM00382">
    <property type="entry name" value="AAA"/>
    <property type="match status" value="1"/>
</dbReference>
<dbReference type="PROSITE" id="PS00300">
    <property type="entry name" value="SRP54"/>
    <property type="match status" value="1"/>
</dbReference>
<dbReference type="SMART" id="SM00963">
    <property type="entry name" value="SRP54_N"/>
    <property type="match status" value="1"/>
</dbReference>
<accession>A0A0L0D6U8</accession>
<evidence type="ECO:0000256" key="9">
    <source>
        <dbReference type="ARBA" id="ARBA00023134"/>
    </source>
</evidence>
<dbReference type="STRING" id="461836.A0A0L0D6U8"/>
<dbReference type="GO" id="GO:0006616">
    <property type="term" value="P:SRP-dependent cotranslational protein targeting to membrane, translocation"/>
    <property type="evidence" value="ECO:0007669"/>
    <property type="project" value="TreeGrafter"/>
</dbReference>
<evidence type="ECO:0000256" key="13">
    <source>
        <dbReference type="RuleBase" id="RU364034"/>
    </source>
</evidence>
<dbReference type="Gene3D" id="3.40.50.300">
    <property type="entry name" value="P-loop containing nucleotide triphosphate hydrolases"/>
    <property type="match status" value="1"/>
</dbReference>
<dbReference type="Gene3D" id="1.10.260.30">
    <property type="entry name" value="Signal recognition particle, SRP54 subunit, M-domain"/>
    <property type="match status" value="1"/>
</dbReference>
<evidence type="ECO:0000256" key="5">
    <source>
        <dbReference type="ARBA" id="ARBA00022741"/>
    </source>
</evidence>
<keyword evidence="9 13" id="KW-0342">GTP-binding</keyword>
<dbReference type="InterPro" id="IPR004125">
    <property type="entry name" value="Signal_recog_particle_SRP54_M"/>
</dbReference>
<dbReference type="CDD" id="cd17875">
    <property type="entry name" value="SRP54_G"/>
    <property type="match status" value="1"/>
</dbReference>
<evidence type="ECO:0000256" key="12">
    <source>
        <dbReference type="ARBA" id="ARBA00048157"/>
    </source>
</evidence>
<dbReference type="GO" id="GO:0005783">
    <property type="term" value="C:endoplasmic reticulum"/>
    <property type="evidence" value="ECO:0007669"/>
    <property type="project" value="UniProtKB-SubCell"/>
</dbReference>
<dbReference type="PANTHER" id="PTHR11564:SF5">
    <property type="entry name" value="SIGNAL RECOGNITION PARTICLE SUBUNIT SRP54"/>
    <property type="match status" value="1"/>
</dbReference>
<dbReference type="SUPFAM" id="SSF47364">
    <property type="entry name" value="Domain of the SRP/SRP receptor G-proteins"/>
    <property type="match status" value="1"/>
</dbReference>
<dbReference type="Proteomes" id="UP000054408">
    <property type="component" value="Unassembled WGS sequence"/>
</dbReference>
<dbReference type="OrthoDB" id="10250817at2759"/>
<dbReference type="InterPro" id="IPR042101">
    <property type="entry name" value="SRP54_N_sf"/>
</dbReference>
<dbReference type="NCBIfam" id="TIGR01425">
    <property type="entry name" value="SRP54_euk"/>
    <property type="match status" value="1"/>
</dbReference>
<keyword evidence="16" id="KW-1185">Reference proteome</keyword>
<dbReference type="FunFam" id="1.20.120.140:FF:000001">
    <property type="entry name" value="Signal recognition particle GTPase"/>
    <property type="match status" value="1"/>
</dbReference>
<keyword evidence="11 13" id="KW-0687">Ribonucleoprotein</keyword>
<keyword evidence="8 13" id="KW-0694">RNA-binding</keyword>
<sequence>MVLGALGSRISDALRNMSNAMLVDDKVLNDMLKEIGNALIAADVSVPLVLNLRKAITQQVNMEEMAQGINKRKLIQTAVFQELINLVDPGHKPYVPVKGQTNVIMLVGLQGNGKTTTAGKLGYYYQRKGWKVGLVCADTFRAGAFDQLKQNATKARIPYYGSYTETSPVVVAADGVDKFREEGFEIIIVDTSGRHKQEEALFEEMAEVAEAVEPDTTIFVMDAAIGQAAQDQAEAFRERVDVGSVIITKMDGSAKGGGALSAVAATHSPIVFIGMGEHIDQLEPFDASSFVSRLLGRGDIMGLVSKLQDAGIDQQPELLEKLKQGVFTLRDMADQFQNLLQMGPISSVMSMMPGMSSSMLNSGSDEESARRINMFLSIMDSMTNEELDCDVKFNPSRIARVARGSGTSVNIVSSLLDEFKRFAKVFKKMKGLNMNSRNGPDLSKVLDPRMIQQMGGRSGLQSMMKSFGNMMKGGKLPGM</sequence>
<keyword evidence="5 13" id="KW-0547">Nucleotide-binding</keyword>
<dbReference type="eggNOG" id="KOG0780">
    <property type="taxonomic scope" value="Eukaryota"/>
</dbReference>
<dbReference type="InterPro" id="IPR036225">
    <property type="entry name" value="SRP/SRP_N"/>
</dbReference>
<proteinExistence type="inferred from homology"/>
<keyword evidence="7" id="KW-0256">Endoplasmic reticulum</keyword>
<dbReference type="AlphaFoldDB" id="A0A0L0D6U8"/>
<evidence type="ECO:0000256" key="4">
    <source>
        <dbReference type="ARBA" id="ARBA00022490"/>
    </source>
</evidence>
<comment type="catalytic activity">
    <reaction evidence="12">
        <text>GTP + H2O = GDP + phosphate + H(+)</text>
        <dbReference type="Rhea" id="RHEA:19669"/>
        <dbReference type="ChEBI" id="CHEBI:15377"/>
        <dbReference type="ChEBI" id="CHEBI:15378"/>
        <dbReference type="ChEBI" id="CHEBI:37565"/>
        <dbReference type="ChEBI" id="CHEBI:43474"/>
        <dbReference type="ChEBI" id="CHEBI:58189"/>
        <dbReference type="EC" id="3.6.5.4"/>
    </reaction>
    <physiologicalReaction direction="left-to-right" evidence="12">
        <dbReference type="Rhea" id="RHEA:19670"/>
    </physiologicalReaction>
</comment>
<evidence type="ECO:0000256" key="7">
    <source>
        <dbReference type="ARBA" id="ARBA00022824"/>
    </source>
</evidence>
<dbReference type="InterPro" id="IPR036891">
    <property type="entry name" value="Signal_recog_part_SRP54_M_sf"/>
</dbReference>
<keyword evidence="6" id="KW-0378">Hydrolase</keyword>
<dbReference type="GO" id="GO:0008312">
    <property type="term" value="F:7S RNA binding"/>
    <property type="evidence" value="ECO:0007669"/>
    <property type="project" value="UniProtKB-UniRule"/>
</dbReference>
<gene>
    <name evidence="15" type="ORF">AMSG_04055</name>
</gene>
<dbReference type="GeneID" id="25563619"/>
<comment type="domain">
    <text evidence="13">The M domain binds the 7SL RNA in presence of SRP19 and binds the signal sequence of presecretory proteins.</text>
</comment>
<evidence type="ECO:0000256" key="3">
    <source>
        <dbReference type="ARBA" id="ARBA00005450"/>
    </source>
</evidence>
<dbReference type="FunFam" id="3.40.50.300:FF:000022">
    <property type="entry name" value="Signal recognition particle 54 kDa subunit"/>
    <property type="match status" value="1"/>
</dbReference>
<evidence type="ECO:0000259" key="14">
    <source>
        <dbReference type="PROSITE" id="PS00300"/>
    </source>
</evidence>